<reference evidence="1" key="1">
    <citation type="submission" date="2020-10" db="EMBL/GenBank/DDBJ databases">
        <title>Chromosome-scale genome assembly of the Allis shad, Alosa alosa.</title>
        <authorList>
            <person name="Margot Z."/>
            <person name="Christophe K."/>
            <person name="Cabau C."/>
            <person name="Louis A."/>
            <person name="Berthelot C."/>
            <person name="Parey E."/>
            <person name="Roest Crollius H."/>
            <person name="Montfort J."/>
            <person name="Robinson-Rechavi M."/>
            <person name="Bucao C."/>
            <person name="Bouchez O."/>
            <person name="Gislard M."/>
            <person name="Lluch J."/>
            <person name="Milhes M."/>
            <person name="Lampietro C."/>
            <person name="Lopez Roques C."/>
            <person name="Donnadieu C."/>
            <person name="Braasch I."/>
            <person name="Desvignes T."/>
            <person name="Postlethwait J."/>
            <person name="Bobe J."/>
            <person name="Guiguen Y."/>
        </authorList>
    </citation>
    <scope>NUCLEOTIDE SEQUENCE</scope>
    <source>
        <strain evidence="1">M-15738</strain>
        <tissue evidence="1">Blood</tissue>
    </source>
</reference>
<evidence type="ECO:0000313" key="1">
    <source>
        <dbReference type="EMBL" id="KAG5276771.1"/>
    </source>
</evidence>
<comment type="caution">
    <text evidence="1">The sequence shown here is derived from an EMBL/GenBank/DDBJ whole genome shotgun (WGS) entry which is preliminary data.</text>
</comment>
<gene>
    <name evidence="1" type="ORF">AALO_G00109560</name>
</gene>
<organism evidence="1 2">
    <name type="scientific">Alosa alosa</name>
    <name type="common">allis shad</name>
    <dbReference type="NCBI Taxonomy" id="278164"/>
    <lineage>
        <taxon>Eukaryota</taxon>
        <taxon>Metazoa</taxon>
        <taxon>Chordata</taxon>
        <taxon>Craniata</taxon>
        <taxon>Vertebrata</taxon>
        <taxon>Euteleostomi</taxon>
        <taxon>Actinopterygii</taxon>
        <taxon>Neopterygii</taxon>
        <taxon>Teleostei</taxon>
        <taxon>Clupei</taxon>
        <taxon>Clupeiformes</taxon>
        <taxon>Clupeoidei</taxon>
        <taxon>Clupeidae</taxon>
        <taxon>Alosa</taxon>
    </lineage>
</organism>
<proteinExistence type="predicted"/>
<keyword evidence="2" id="KW-1185">Reference proteome</keyword>
<protein>
    <submittedName>
        <fullName evidence="1">Uncharacterized protein</fullName>
    </submittedName>
</protein>
<evidence type="ECO:0000313" key="2">
    <source>
        <dbReference type="Proteomes" id="UP000823561"/>
    </source>
</evidence>
<sequence length="97" mass="10582">MQILNSLRGALDDFPHPSALMGNHLATVLVGWCGDCSSDKRQGAAGLCRTRLTADPIADYISQRPRPVALTSIFCKCMERGRESGPTPVCMYGKRRS</sequence>
<dbReference type="EMBL" id="JADWDJ010000008">
    <property type="protein sequence ID" value="KAG5276771.1"/>
    <property type="molecule type" value="Genomic_DNA"/>
</dbReference>
<name>A0AAV6GT77_9TELE</name>
<accession>A0AAV6GT77</accession>
<dbReference type="AlphaFoldDB" id="A0AAV6GT77"/>
<dbReference type="Proteomes" id="UP000823561">
    <property type="component" value="Chromosome 8"/>
</dbReference>